<evidence type="ECO:0000313" key="2">
    <source>
        <dbReference type="EMBL" id="KAJ8070883.1"/>
    </source>
</evidence>
<dbReference type="Proteomes" id="UP001152300">
    <property type="component" value="Unassembled WGS sequence"/>
</dbReference>
<feature type="region of interest" description="Disordered" evidence="1">
    <location>
        <begin position="1"/>
        <end position="26"/>
    </location>
</feature>
<keyword evidence="3" id="KW-1185">Reference proteome</keyword>
<dbReference type="EMBL" id="JAPEIS010000001">
    <property type="protein sequence ID" value="KAJ8070883.1"/>
    <property type="molecule type" value="Genomic_DNA"/>
</dbReference>
<accession>A0A9X0AYV5</accession>
<dbReference type="AlphaFoldDB" id="A0A9X0AYV5"/>
<name>A0A9X0AYV5_9HELO</name>
<protein>
    <submittedName>
        <fullName evidence="2">Uncharacterized protein</fullName>
    </submittedName>
</protein>
<gene>
    <name evidence="2" type="ORF">OCU04_001242</name>
</gene>
<comment type="caution">
    <text evidence="2">The sequence shown here is derived from an EMBL/GenBank/DDBJ whole genome shotgun (WGS) entry which is preliminary data.</text>
</comment>
<evidence type="ECO:0000256" key="1">
    <source>
        <dbReference type="SAM" id="MobiDB-lite"/>
    </source>
</evidence>
<proteinExistence type="predicted"/>
<organism evidence="2 3">
    <name type="scientific">Sclerotinia nivalis</name>
    <dbReference type="NCBI Taxonomy" id="352851"/>
    <lineage>
        <taxon>Eukaryota</taxon>
        <taxon>Fungi</taxon>
        <taxon>Dikarya</taxon>
        <taxon>Ascomycota</taxon>
        <taxon>Pezizomycotina</taxon>
        <taxon>Leotiomycetes</taxon>
        <taxon>Helotiales</taxon>
        <taxon>Sclerotiniaceae</taxon>
        <taxon>Sclerotinia</taxon>
    </lineage>
</organism>
<reference evidence="2" key="1">
    <citation type="submission" date="2022-11" db="EMBL/GenBank/DDBJ databases">
        <title>Genome Resource of Sclerotinia nivalis Strain SnTB1, a Plant Pathogen Isolated from American Ginseng.</title>
        <authorList>
            <person name="Fan S."/>
        </authorList>
    </citation>
    <scope>NUCLEOTIDE SEQUENCE</scope>
    <source>
        <strain evidence="2">SnTB1</strain>
    </source>
</reference>
<evidence type="ECO:0000313" key="3">
    <source>
        <dbReference type="Proteomes" id="UP001152300"/>
    </source>
</evidence>
<dbReference type="OrthoDB" id="3564646at2759"/>
<sequence>MFKKRSVSIHPGDQQHDERCKKTTSQAIAEPTEAILLSTTPQRETADRLSKLGSNVIIVKNHLGEDMKMNLDFGLMRRGPPSADDE</sequence>